<dbReference type="InterPro" id="IPR051311">
    <property type="entry name" value="DedA_domain"/>
</dbReference>
<feature type="transmembrane region" description="Helical" evidence="6">
    <location>
        <begin position="49"/>
        <end position="70"/>
    </location>
</feature>
<dbReference type="AlphaFoldDB" id="A0A841HS59"/>
<dbReference type="PANTHER" id="PTHR42709:SF6">
    <property type="entry name" value="UNDECAPRENYL PHOSPHATE TRANSPORTER A"/>
    <property type="match status" value="1"/>
</dbReference>
<evidence type="ECO:0000256" key="2">
    <source>
        <dbReference type="ARBA" id="ARBA00022475"/>
    </source>
</evidence>
<feature type="transmembrane region" description="Helical" evidence="6">
    <location>
        <begin position="7"/>
        <end position="29"/>
    </location>
</feature>
<dbReference type="InterPro" id="IPR036873">
    <property type="entry name" value="Rhodanese-like_dom_sf"/>
</dbReference>
<evidence type="ECO:0000256" key="5">
    <source>
        <dbReference type="ARBA" id="ARBA00023136"/>
    </source>
</evidence>
<dbReference type="EMBL" id="JACHHZ010000005">
    <property type="protein sequence ID" value="MBB6095484.1"/>
    <property type="molecule type" value="Genomic_DNA"/>
</dbReference>
<dbReference type="Pfam" id="PF00581">
    <property type="entry name" value="Rhodanese"/>
    <property type="match status" value="1"/>
</dbReference>
<feature type="transmembrane region" description="Helical" evidence="6">
    <location>
        <begin position="172"/>
        <end position="192"/>
    </location>
</feature>
<keyword evidence="2" id="KW-1003">Cell membrane</keyword>
<proteinExistence type="predicted"/>
<evidence type="ECO:0000313" key="8">
    <source>
        <dbReference type="EMBL" id="MBB6095484.1"/>
    </source>
</evidence>
<keyword evidence="9" id="KW-1185">Reference proteome</keyword>
<keyword evidence="8" id="KW-0808">Transferase</keyword>
<comment type="caution">
    <text evidence="8">The sequence shown here is derived from an EMBL/GenBank/DDBJ whole genome shotgun (WGS) entry which is preliminary data.</text>
</comment>
<dbReference type="GO" id="GO:0005886">
    <property type="term" value="C:plasma membrane"/>
    <property type="evidence" value="ECO:0007669"/>
    <property type="project" value="UniProtKB-SubCell"/>
</dbReference>
<gene>
    <name evidence="8" type="ORF">HNQ60_004374</name>
</gene>
<organism evidence="8 9">
    <name type="scientific">Povalibacter uvarum</name>
    <dbReference type="NCBI Taxonomy" id="732238"/>
    <lineage>
        <taxon>Bacteria</taxon>
        <taxon>Pseudomonadati</taxon>
        <taxon>Pseudomonadota</taxon>
        <taxon>Gammaproteobacteria</taxon>
        <taxon>Steroidobacterales</taxon>
        <taxon>Steroidobacteraceae</taxon>
        <taxon>Povalibacter</taxon>
    </lineage>
</organism>
<keyword evidence="5 6" id="KW-0472">Membrane</keyword>
<accession>A0A841HS59</accession>
<dbReference type="SMART" id="SM00450">
    <property type="entry name" value="RHOD"/>
    <property type="match status" value="1"/>
</dbReference>
<evidence type="ECO:0000259" key="7">
    <source>
        <dbReference type="PROSITE" id="PS50206"/>
    </source>
</evidence>
<evidence type="ECO:0000313" key="9">
    <source>
        <dbReference type="Proteomes" id="UP000588068"/>
    </source>
</evidence>
<keyword evidence="4 6" id="KW-1133">Transmembrane helix</keyword>
<dbReference type="GO" id="GO:0016740">
    <property type="term" value="F:transferase activity"/>
    <property type="evidence" value="ECO:0007669"/>
    <property type="project" value="UniProtKB-KW"/>
</dbReference>
<evidence type="ECO:0000256" key="1">
    <source>
        <dbReference type="ARBA" id="ARBA00004651"/>
    </source>
</evidence>
<sequence>METLIHIIQVYGLWVVFISVLLDQGGLPTPSYAPMIVTAALAADAQQPLWPILLVATIAALVADIAWFAGGRRFGAQLLRLMCRISLSPDSCVGTTRRIYEKWGAPSLILAKYIPGFAAVSTTLAGQAGTSWRRFLIYDGIGAALWASGAVVLGAIFHEAVEALLQTLEDLGHVALLMLLVAIVLFVAYKWWQRHRFLMEIRMARITTGELRSLLQSMPSTVLLDARTEESRESSGWIPGSVHVRDLSELRADPQDEIVVYCDCPNDASAATVAKALQARGFKRVRPLAGGLEAWRAQGFPVQQVPFVIPAKAGIQAASEDGFPLSRE</sequence>
<dbReference type="Pfam" id="PF09335">
    <property type="entry name" value="VTT_dom"/>
    <property type="match status" value="1"/>
</dbReference>
<evidence type="ECO:0000256" key="4">
    <source>
        <dbReference type="ARBA" id="ARBA00022989"/>
    </source>
</evidence>
<dbReference type="RefSeq" id="WP_184334848.1">
    <property type="nucleotide sequence ID" value="NZ_JACHHZ010000005.1"/>
</dbReference>
<dbReference type="InterPro" id="IPR032816">
    <property type="entry name" value="VTT_dom"/>
</dbReference>
<reference evidence="8 9" key="1">
    <citation type="submission" date="2020-08" db="EMBL/GenBank/DDBJ databases">
        <title>Genomic Encyclopedia of Type Strains, Phase IV (KMG-IV): sequencing the most valuable type-strain genomes for metagenomic binning, comparative biology and taxonomic classification.</title>
        <authorList>
            <person name="Goeker M."/>
        </authorList>
    </citation>
    <scope>NUCLEOTIDE SEQUENCE [LARGE SCALE GENOMIC DNA]</scope>
    <source>
        <strain evidence="8 9">DSM 26723</strain>
    </source>
</reference>
<dbReference type="SUPFAM" id="SSF52821">
    <property type="entry name" value="Rhodanese/Cell cycle control phosphatase"/>
    <property type="match status" value="1"/>
</dbReference>
<dbReference type="Gene3D" id="3.40.250.10">
    <property type="entry name" value="Rhodanese-like domain"/>
    <property type="match status" value="1"/>
</dbReference>
<evidence type="ECO:0000256" key="3">
    <source>
        <dbReference type="ARBA" id="ARBA00022692"/>
    </source>
</evidence>
<dbReference type="InterPro" id="IPR001763">
    <property type="entry name" value="Rhodanese-like_dom"/>
</dbReference>
<evidence type="ECO:0000256" key="6">
    <source>
        <dbReference type="SAM" id="Phobius"/>
    </source>
</evidence>
<keyword evidence="3 6" id="KW-0812">Transmembrane</keyword>
<dbReference type="PROSITE" id="PS50206">
    <property type="entry name" value="RHODANESE_3"/>
    <property type="match status" value="1"/>
</dbReference>
<dbReference type="PANTHER" id="PTHR42709">
    <property type="entry name" value="ALKALINE PHOSPHATASE LIKE PROTEIN"/>
    <property type="match status" value="1"/>
</dbReference>
<dbReference type="Proteomes" id="UP000588068">
    <property type="component" value="Unassembled WGS sequence"/>
</dbReference>
<name>A0A841HS59_9GAMM</name>
<protein>
    <submittedName>
        <fullName evidence="8">Membrane protein DedA with SNARE-associated domain/rhodanese-related sulfurtransferase</fullName>
    </submittedName>
</protein>
<feature type="transmembrane region" description="Helical" evidence="6">
    <location>
        <begin position="135"/>
        <end position="157"/>
    </location>
</feature>
<feature type="domain" description="Rhodanese" evidence="7">
    <location>
        <begin position="217"/>
        <end position="304"/>
    </location>
</feature>
<comment type="subcellular location">
    <subcellularLocation>
        <location evidence="1">Cell membrane</location>
        <topology evidence="1">Multi-pass membrane protein</topology>
    </subcellularLocation>
</comment>